<comment type="caution">
    <text evidence="1">The sequence shown here is derived from an EMBL/GenBank/DDBJ whole genome shotgun (WGS) entry which is preliminary data.</text>
</comment>
<dbReference type="Proteomes" id="UP001497497">
    <property type="component" value="Unassembled WGS sequence"/>
</dbReference>
<dbReference type="AlphaFoldDB" id="A0AAV2IBC3"/>
<accession>A0AAV2IBC3</accession>
<keyword evidence="2" id="KW-1185">Reference proteome</keyword>
<sequence length="151" mass="17347">MTCPLLITSNGLVDNKIFADQFQMTTIWNSILTIFQDLEIYIALCLIICGASLKLHQTRAGRGKKALERPKDEATFFNDLLLNQALGLVKIGFCRKLTENDVPKVSPWERCKTIYSAFVENWQKEHQKTPMNKRELIRDAVEKNQENSKTT</sequence>
<evidence type="ECO:0000313" key="1">
    <source>
        <dbReference type="EMBL" id="CAL1544168.1"/>
    </source>
</evidence>
<proteinExistence type="predicted"/>
<name>A0AAV2IBC3_LYMST</name>
<feature type="non-terminal residue" evidence="1">
    <location>
        <position position="151"/>
    </location>
</feature>
<reference evidence="1 2" key="1">
    <citation type="submission" date="2024-04" db="EMBL/GenBank/DDBJ databases">
        <authorList>
            <consortium name="Genoscope - CEA"/>
            <person name="William W."/>
        </authorList>
    </citation>
    <scope>NUCLEOTIDE SEQUENCE [LARGE SCALE GENOMIC DNA]</scope>
</reference>
<protein>
    <submittedName>
        <fullName evidence="1">Uncharacterized protein</fullName>
    </submittedName>
</protein>
<dbReference type="EMBL" id="CAXITT010000601">
    <property type="protein sequence ID" value="CAL1544168.1"/>
    <property type="molecule type" value="Genomic_DNA"/>
</dbReference>
<evidence type="ECO:0000313" key="2">
    <source>
        <dbReference type="Proteomes" id="UP001497497"/>
    </source>
</evidence>
<organism evidence="1 2">
    <name type="scientific">Lymnaea stagnalis</name>
    <name type="common">Great pond snail</name>
    <name type="synonym">Helix stagnalis</name>
    <dbReference type="NCBI Taxonomy" id="6523"/>
    <lineage>
        <taxon>Eukaryota</taxon>
        <taxon>Metazoa</taxon>
        <taxon>Spiralia</taxon>
        <taxon>Lophotrochozoa</taxon>
        <taxon>Mollusca</taxon>
        <taxon>Gastropoda</taxon>
        <taxon>Heterobranchia</taxon>
        <taxon>Euthyneura</taxon>
        <taxon>Panpulmonata</taxon>
        <taxon>Hygrophila</taxon>
        <taxon>Lymnaeoidea</taxon>
        <taxon>Lymnaeidae</taxon>
        <taxon>Lymnaea</taxon>
    </lineage>
</organism>
<gene>
    <name evidence="1" type="ORF">GSLYS_00017681001</name>
</gene>